<protein>
    <recommendedName>
        <fullName evidence="4">Plasmid stabilization system protein</fullName>
    </recommendedName>
</protein>
<evidence type="ECO:0008006" key="4">
    <source>
        <dbReference type="Google" id="ProtNLM"/>
    </source>
</evidence>
<evidence type="ECO:0000256" key="1">
    <source>
        <dbReference type="ARBA" id="ARBA00022649"/>
    </source>
</evidence>
<keyword evidence="2" id="KW-0472">Membrane</keyword>
<accession>A0A0F9V731</accession>
<keyword evidence="1" id="KW-1277">Toxin-antitoxin system</keyword>
<proteinExistence type="predicted"/>
<evidence type="ECO:0000313" key="3">
    <source>
        <dbReference type="EMBL" id="KKN61688.1"/>
    </source>
</evidence>
<dbReference type="AlphaFoldDB" id="A0A0F9V731"/>
<keyword evidence="2" id="KW-0812">Transmembrane</keyword>
<organism evidence="3">
    <name type="scientific">marine sediment metagenome</name>
    <dbReference type="NCBI Taxonomy" id="412755"/>
    <lineage>
        <taxon>unclassified sequences</taxon>
        <taxon>metagenomes</taxon>
        <taxon>ecological metagenomes</taxon>
    </lineage>
</organism>
<evidence type="ECO:0000256" key="2">
    <source>
        <dbReference type="SAM" id="Phobius"/>
    </source>
</evidence>
<comment type="caution">
    <text evidence="3">The sequence shown here is derived from an EMBL/GenBank/DDBJ whole genome shotgun (WGS) entry which is preliminary data.</text>
</comment>
<dbReference type="Pfam" id="PF05016">
    <property type="entry name" value="ParE_toxin"/>
    <property type="match status" value="1"/>
</dbReference>
<gene>
    <name evidence="3" type="ORF">LCGC14_0519630</name>
</gene>
<sequence>MNKHYILRFHPDVEGDILKIYSWYEEKLVGLGNDFLQIFYSSTKLIMENPLQYSKIYKNYHRYLFRKFPYALYYIIEDNLIIVMGVFHHARDPRMIKSKLGNRTD</sequence>
<reference evidence="3" key="1">
    <citation type="journal article" date="2015" name="Nature">
        <title>Complex archaea that bridge the gap between prokaryotes and eukaryotes.</title>
        <authorList>
            <person name="Spang A."/>
            <person name="Saw J.H."/>
            <person name="Jorgensen S.L."/>
            <person name="Zaremba-Niedzwiedzka K."/>
            <person name="Martijn J."/>
            <person name="Lind A.E."/>
            <person name="van Eijk R."/>
            <person name="Schleper C."/>
            <person name="Guy L."/>
            <person name="Ettema T.J."/>
        </authorList>
    </citation>
    <scope>NUCLEOTIDE SEQUENCE</scope>
</reference>
<feature type="transmembrane region" description="Helical" evidence="2">
    <location>
        <begin position="71"/>
        <end position="90"/>
    </location>
</feature>
<dbReference type="InterPro" id="IPR007712">
    <property type="entry name" value="RelE/ParE_toxin"/>
</dbReference>
<dbReference type="EMBL" id="LAZR01000650">
    <property type="protein sequence ID" value="KKN61688.1"/>
    <property type="molecule type" value="Genomic_DNA"/>
</dbReference>
<name>A0A0F9V731_9ZZZZ</name>
<keyword evidence="2" id="KW-1133">Transmembrane helix</keyword>
<dbReference type="InterPro" id="IPR035093">
    <property type="entry name" value="RelE/ParE_toxin_dom_sf"/>
</dbReference>
<dbReference type="Gene3D" id="3.30.2310.20">
    <property type="entry name" value="RelE-like"/>
    <property type="match status" value="1"/>
</dbReference>